<keyword evidence="4" id="KW-1133">Transmembrane helix</keyword>
<name>A0A2M6WNS9_9BACT</name>
<evidence type="ECO:0000256" key="3">
    <source>
        <dbReference type="ARBA" id="ARBA00022692"/>
    </source>
</evidence>
<evidence type="ECO:0000256" key="1">
    <source>
        <dbReference type="ARBA" id="ARBA00004167"/>
    </source>
</evidence>
<dbReference type="InterPro" id="IPR000983">
    <property type="entry name" value="Bac_GSPG_pilin"/>
</dbReference>
<comment type="caution">
    <text evidence="6">The sequence shown here is derived from an EMBL/GenBank/DDBJ whole genome shotgun (WGS) entry which is preliminary data.</text>
</comment>
<evidence type="ECO:0000256" key="4">
    <source>
        <dbReference type="ARBA" id="ARBA00022989"/>
    </source>
</evidence>
<dbReference type="InterPro" id="IPR045584">
    <property type="entry name" value="Pilin-like"/>
</dbReference>
<evidence type="ECO:0000313" key="7">
    <source>
        <dbReference type="Proteomes" id="UP000228900"/>
    </source>
</evidence>
<accession>A0A2M6WNS9</accession>
<dbReference type="PRINTS" id="PR00813">
    <property type="entry name" value="BCTERIALGSPG"/>
</dbReference>
<dbReference type="InterPro" id="IPR012902">
    <property type="entry name" value="N_methyl_site"/>
</dbReference>
<dbReference type="AlphaFoldDB" id="A0A2M6WNS9"/>
<dbReference type="EMBL" id="PFAQ01000051">
    <property type="protein sequence ID" value="PIT94449.1"/>
    <property type="molecule type" value="Genomic_DNA"/>
</dbReference>
<dbReference type="SUPFAM" id="SSF54523">
    <property type="entry name" value="Pili subunits"/>
    <property type="match status" value="1"/>
</dbReference>
<dbReference type="Gene3D" id="3.30.700.10">
    <property type="entry name" value="Glycoprotein, Type 4 Pilin"/>
    <property type="match status" value="1"/>
</dbReference>
<dbReference type="Pfam" id="PF07963">
    <property type="entry name" value="N_methyl"/>
    <property type="match status" value="1"/>
</dbReference>
<dbReference type="GO" id="GO:0016020">
    <property type="term" value="C:membrane"/>
    <property type="evidence" value="ECO:0007669"/>
    <property type="project" value="UniProtKB-SubCell"/>
</dbReference>
<evidence type="ECO:0000313" key="6">
    <source>
        <dbReference type="EMBL" id="PIT94449.1"/>
    </source>
</evidence>
<keyword evidence="5" id="KW-0472">Membrane</keyword>
<keyword evidence="2" id="KW-0488">Methylation</keyword>
<evidence type="ECO:0000256" key="5">
    <source>
        <dbReference type="ARBA" id="ARBA00023136"/>
    </source>
</evidence>
<dbReference type="GO" id="GO:0015628">
    <property type="term" value="P:protein secretion by the type II secretion system"/>
    <property type="evidence" value="ECO:0007669"/>
    <property type="project" value="InterPro"/>
</dbReference>
<protein>
    <submittedName>
        <fullName evidence="6">Prepilin-type cleavage/methylation domain-containing protein</fullName>
    </submittedName>
</protein>
<proteinExistence type="predicted"/>
<comment type="subcellular location">
    <subcellularLocation>
        <location evidence="1">Membrane</location>
        <topology evidence="1">Single-pass membrane protein</topology>
    </subcellularLocation>
</comment>
<dbReference type="GO" id="GO:0015627">
    <property type="term" value="C:type II protein secretion system complex"/>
    <property type="evidence" value="ECO:0007669"/>
    <property type="project" value="InterPro"/>
</dbReference>
<dbReference type="NCBIfam" id="TIGR02532">
    <property type="entry name" value="IV_pilin_GFxxxE"/>
    <property type="match status" value="1"/>
</dbReference>
<organism evidence="6 7">
    <name type="scientific">Candidatus Falkowbacteria bacterium CG10_big_fil_rev_8_21_14_0_10_39_9</name>
    <dbReference type="NCBI Taxonomy" id="1974566"/>
    <lineage>
        <taxon>Bacteria</taxon>
        <taxon>Candidatus Falkowiibacteriota</taxon>
    </lineage>
</organism>
<gene>
    <name evidence="6" type="ORF">COT98_03550</name>
</gene>
<dbReference type="PANTHER" id="PTHR30093">
    <property type="entry name" value="GENERAL SECRETION PATHWAY PROTEIN G"/>
    <property type="match status" value="1"/>
</dbReference>
<sequence length="148" mass="15637">MKNKKAFTLIELLVVIAIIGLLATLSVLALNNARAKSRDAKRVADIKQIQTALELYFNDKQAYPDALTVGGSITSTSTTGTSTYMQVLPSSPTPNVPGVTGCGGSNYTYDADTTGSTYTLEYCLEGNVGAIPGRVLHTATNASLYIPE</sequence>
<reference evidence="7" key="1">
    <citation type="submission" date="2017-09" db="EMBL/GenBank/DDBJ databases">
        <title>Depth-based differentiation of microbial function through sediment-hosted aquifers and enrichment of novel symbionts in the deep terrestrial subsurface.</title>
        <authorList>
            <person name="Probst A.J."/>
            <person name="Ladd B."/>
            <person name="Jarett J.K."/>
            <person name="Geller-Mcgrath D.E."/>
            <person name="Sieber C.M.K."/>
            <person name="Emerson J.B."/>
            <person name="Anantharaman K."/>
            <person name="Thomas B.C."/>
            <person name="Malmstrom R."/>
            <person name="Stieglmeier M."/>
            <person name="Klingl A."/>
            <person name="Woyke T."/>
            <person name="Ryan C.M."/>
            <person name="Banfield J.F."/>
        </authorList>
    </citation>
    <scope>NUCLEOTIDE SEQUENCE [LARGE SCALE GENOMIC DNA]</scope>
</reference>
<dbReference type="Proteomes" id="UP000228900">
    <property type="component" value="Unassembled WGS sequence"/>
</dbReference>
<keyword evidence="3" id="KW-0812">Transmembrane</keyword>
<evidence type="ECO:0000256" key="2">
    <source>
        <dbReference type="ARBA" id="ARBA00022481"/>
    </source>
</evidence>
<dbReference type="PANTHER" id="PTHR30093:SF44">
    <property type="entry name" value="TYPE II SECRETION SYSTEM CORE PROTEIN G"/>
    <property type="match status" value="1"/>
</dbReference>